<name>A0A4Y9T8V7_9BURK</name>
<feature type="signal peptide" evidence="1">
    <location>
        <begin position="1"/>
        <end position="24"/>
    </location>
</feature>
<feature type="chain" id="PRO_5021336407" description="Secreted protein" evidence="1">
    <location>
        <begin position="25"/>
        <end position="193"/>
    </location>
</feature>
<protein>
    <recommendedName>
        <fullName evidence="4">Secreted protein</fullName>
    </recommendedName>
</protein>
<keyword evidence="1" id="KW-0732">Signal</keyword>
<comment type="caution">
    <text evidence="2">The sequence shown here is derived from an EMBL/GenBank/DDBJ whole genome shotgun (WGS) entry which is preliminary data.</text>
</comment>
<dbReference type="EMBL" id="SPUM01000026">
    <property type="protein sequence ID" value="TFW34420.1"/>
    <property type="molecule type" value="Genomic_DNA"/>
</dbReference>
<accession>A0A4Y9T8V7</accession>
<reference evidence="2 3" key="1">
    <citation type="submission" date="2019-03" db="EMBL/GenBank/DDBJ databases">
        <title>Draft genome of Massilia hortus sp. nov., a novel bacterial species of the Oxalobacteraceae family.</title>
        <authorList>
            <person name="Peta V."/>
            <person name="Raths R."/>
            <person name="Bucking H."/>
        </authorList>
    </citation>
    <scope>NUCLEOTIDE SEQUENCE [LARGE SCALE GENOMIC DNA]</scope>
    <source>
        <strain evidence="2 3">ONC3</strain>
    </source>
</reference>
<evidence type="ECO:0000313" key="2">
    <source>
        <dbReference type="EMBL" id="TFW34420.1"/>
    </source>
</evidence>
<organism evidence="2 3">
    <name type="scientific">Massilia horti</name>
    <dbReference type="NCBI Taxonomy" id="2562153"/>
    <lineage>
        <taxon>Bacteria</taxon>
        <taxon>Pseudomonadati</taxon>
        <taxon>Pseudomonadota</taxon>
        <taxon>Betaproteobacteria</taxon>
        <taxon>Burkholderiales</taxon>
        <taxon>Oxalobacteraceae</taxon>
        <taxon>Telluria group</taxon>
        <taxon>Massilia</taxon>
    </lineage>
</organism>
<dbReference type="PROSITE" id="PS51257">
    <property type="entry name" value="PROKAR_LIPOPROTEIN"/>
    <property type="match status" value="1"/>
</dbReference>
<dbReference type="RefSeq" id="WP_135188505.1">
    <property type="nucleotide sequence ID" value="NZ_SPUM01000026.1"/>
</dbReference>
<dbReference type="AlphaFoldDB" id="A0A4Y9T8V7"/>
<evidence type="ECO:0000313" key="3">
    <source>
        <dbReference type="Proteomes" id="UP000297258"/>
    </source>
</evidence>
<evidence type="ECO:0008006" key="4">
    <source>
        <dbReference type="Google" id="ProtNLM"/>
    </source>
</evidence>
<proteinExistence type="predicted"/>
<dbReference type="Proteomes" id="UP000297258">
    <property type="component" value="Unassembled WGS sequence"/>
</dbReference>
<keyword evidence="3" id="KW-1185">Reference proteome</keyword>
<sequence>MPFTVTKHLIIAALLVACNSAVSANDKPPRFLQEPVLGLRLKSAGVKLELLPEDVRKICVQIADSENWTARKWIFARAADAASTYYVVSGYSKRRHPEPGEPLYEPDERGGMLFVTGNKCEGDPAREVFKARDFNDTPQAILQQLAQDLAKRLSRAFGGPDRLRTEIKNQRIDFDQLSPELQEAFKPYFGPAK</sequence>
<dbReference type="OrthoDB" id="8757164at2"/>
<evidence type="ECO:0000256" key="1">
    <source>
        <dbReference type="SAM" id="SignalP"/>
    </source>
</evidence>
<gene>
    <name evidence="2" type="ORF">E4O92_04250</name>
</gene>